<dbReference type="GO" id="GO:0003682">
    <property type="term" value="F:chromatin binding"/>
    <property type="evidence" value="ECO:0007669"/>
    <property type="project" value="TreeGrafter"/>
</dbReference>
<dbReference type="InterPro" id="IPR009057">
    <property type="entry name" value="Homeodomain-like_sf"/>
</dbReference>
<dbReference type="EMBL" id="JABANP010000208">
    <property type="protein sequence ID" value="KAF4686795.1"/>
    <property type="molecule type" value="Genomic_DNA"/>
</dbReference>
<dbReference type="GO" id="GO:0003713">
    <property type="term" value="F:transcription coactivator activity"/>
    <property type="evidence" value="ECO:0007669"/>
    <property type="project" value="TreeGrafter"/>
</dbReference>
<feature type="region of interest" description="Disordered" evidence="1">
    <location>
        <begin position="363"/>
        <end position="387"/>
    </location>
</feature>
<feature type="compositionally biased region" description="Low complexity" evidence="1">
    <location>
        <begin position="373"/>
        <end position="382"/>
    </location>
</feature>
<protein>
    <submittedName>
        <fullName evidence="3">Transcriptional adapter 2-alpha</fullName>
    </submittedName>
</protein>
<dbReference type="Pfam" id="PF22941">
    <property type="entry name" value="TADA2A-like_3rd"/>
    <property type="match status" value="1"/>
</dbReference>
<feature type="domain" description="Transcriptional adapter 2-alpha/beta-like" evidence="2">
    <location>
        <begin position="210"/>
        <end position="274"/>
    </location>
</feature>
<feature type="compositionally biased region" description="Polar residues" evidence="1">
    <location>
        <begin position="81"/>
        <end position="90"/>
    </location>
</feature>
<dbReference type="GO" id="GO:0006338">
    <property type="term" value="P:chromatin remodeling"/>
    <property type="evidence" value="ECO:0007669"/>
    <property type="project" value="TreeGrafter"/>
</dbReference>
<sequence length="500" mass="54967">MGAPELEHDGGDLRTTCYNCGVSLLKDEGHIRCKGKDYCGTCFAASDTNRQEPYLVIPPLNFVPSRDSQCSQDTPIPAENDPSSAGTPSDASIWTVADTLALLDAVAKVGVGSWDDVLARMHQAGAGSSKEITPSQCRSWFMLLYSTWEASSSTGKVAKDSIAGQVLEADGHCSVMNPMADHEGPVVDSVFGKRKRDASSTNDLDKYIPGYTPRRGDFEVDYDDCAELLLADMEFQPNERPEDVKIKVDVLLAYNARLSLREQMKRYVVARDMVLQQPPPPAYPRTRAGQILNRLFRPVERFFDSKGECDEFKQQLIGWPLIMEGSNSFKAAPRLCLRLGAYDGGGALFLLLEEQRISHRLEELEGPSKDSTAAAADADAAARPQQGSIPDAWMRKHVLRKRRVNKDIVKSECVKNLGEQELQWCREVDVSPHHFALVRDALVREAVKGSLEGGGSSSGRRPLVLKVARAEPLSRTFKFEVVGGEDKQTSAAPPKPEASV</sequence>
<comment type="caution">
    <text evidence="3">The sequence shown here is derived from an EMBL/GenBank/DDBJ whole genome shotgun (WGS) entry which is preliminary data.</text>
</comment>
<dbReference type="Proteomes" id="UP000541610">
    <property type="component" value="Unassembled WGS sequence"/>
</dbReference>
<proteinExistence type="predicted"/>
<dbReference type="AlphaFoldDB" id="A0A7J6NSK3"/>
<dbReference type="PANTHER" id="PTHR12374">
    <property type="entry name" value="TRANSCRIPTIONAL ADAPTOR 2 ADA2 -RELATED"/>
    <property type="match status" value="1"/>
</dbReference>
<feature type="region of interest" description="Disordered" evidence="1">
    <location>
        <begin position="66"/>
        <end position="90"/>
    </location>
</feature>
<evidence type="ECO:0000313" key="3">
    <source>
        <dbReference type="EMBL" id="KAF4686795.1"/>
    </source>
</evidence>
<dbReference type="InterPro" id="IPR001005">
    <property type="entry name" value="SANT/Myb"/>
</dbReference>
<organism evidence="3 4">
    <name type="scientific">Perkinsus olseni</name>
    <name type="common">Perkinsus atlanticus</name>
    <dbReference type="NCBI Taxonomy" id="32597"/>
    <lineage>
        <taxon>Eukaryota</taxon>
        <taxon>Sar</taxon>
        <taxon>Alveolata</taxon>
        <taxon>Perkinsozoa</taxon>
        <taxon>Perkinsea</taxon>
        <taxon>Perkinsida</taxon>
        <taxon>Perkinsidae</taxon>
        <taxon>Perkinsus</taxon>
    </lineage>
</organism>
<evidence type="ECO:0000313" key="4">
    <source>
        <dbReference type="Proteomes" id="UP000541610"/>
    </source>
</evidence>
<dbReference type="PANTHER" id="PTHR12374:SF20">
    <property type="entry name" value="TRANSCRIPTIONAL ADAPTER 2-ALPHA"/>
    <property type="match status" value="1"/>
</dbReference>
<dbReference type="GO" id="GO:0005634">
    <property type="term" value="C:nucleus"/>
    <property type="evidence" value="ECO:0007669"/>
    <property type="project" value="TreeGrafter"/>
</dbReference>
<reference evidence="3 4" key="1">
    <citation type="submission" date="2020-04" db="EMBL/GenBank/DDBJ databases">
        <title>Perkinsus olseni comparative genomics.</title>
        <authorList>
            <person name="Bogema D.R."/>
        </authorList>
    </citation>
    <scope>NUCLEOTIDE SEQUENCE [LARGE SCALE GENOMIC DNA]</scope>
    <source>
        <strain evidence="3">00978-12</strain>
    </source>
</reference>
<dbReference type="CDD" id="cd00167">
    <property type="entry name" value="SANT"/>
    <property type="match status" value="1"/>
</dbReference>
<dbReference type="SUPFAM" id="SSF46689">
    <property type="entry name" value="Homeodomain-like"/>
    <property type="match status" value="1"/>
</dbReference>
<dbReference type="GO" id="GO:0006357">
    <property type="term" value="P:regulation of transcription by RNA polymerase II"/>
    <property type="evidence" value="ECO:0007669"/>
    <property type="project" value="TreeGrafter"/>
</dbReference>
<dbReference type="InterPro" id="IPR055141">
    <property type="entry name" value="TADA2A_B-like_dom"/>
</dbReference>
<evidence type="ECO:0000256" key="1">
    <source>
        <dbReference type="SAM" id="MobiDB-lite"/>
    </source>
</evidence>
<dbReference type="OrthoDB" id="433979at2759"/>
<name>A0A7J6NSK3_PEROL</name>
<accession>A0A7J6NSK3</accession>
<evidence type="ECO:0000259" key="2">
    <source>
        <dbReference type="Pfam" id="PF22941"/>
    </source>
</evidence>
<gene>
    <name evidence="3" type="primary">TADA2A_1</name>
    <name evidence="3" type="ORF">FOZ60_004807</name>
</gene>